<evidence type="ECO:0000313" key="2">
    <source>
        <dbReference type="Proteomes" id="UP000004290"/>
    </source>
</evidence>
<organism evidence="1 2">
    <name type="scientific">Streptococcus equinus ATCC 700338</name>
    <dbReference type="NCBI Taxonomy" id="864569"/>
    <lineage>
        <taxon>Bacteria</taxon>
        <taxon>Bacillati</taxon>
        <taxon>Bacillota</taxon>
        <taxon>Bacilli</taxon>
        <taxon>Lactobacillales</taxon>
        <taxon>Streptococcaceae</taxon>
        <taxon>Streptococcus</taxon>
    </lineage>
</organism>
<accession>E0PGT0</accession>
<evidence type="ECO:0000313" key="1">
    <source>
        <dbReference type="EMBL" id="EFM26386.1"/>
    </source>
</evidence>
<dbReference type="EMBL" id="AEEL01000029">
    <property type="protein sequence ID" value="EFM26386.1"/>
    <property type="molecule type" value="Genomic_DNA"/>
</dbReference>
<sequence length="57" mass="6561">MERKFTMKSISQKPLKFGALKAGKGVISLKLEKVSETFLLSFTKTMKAKFRIHYSIH</sequence>
<dbReference type="AlphaFoldDB" id="E0PGT0"/>
<dbReference type="Proteomes" id="UP000004290">
    <property type="component" value="Unassembled WGS sequence"/>
</dbReference>
<comment type="caution">
    <text evidence="1">The sequence shown here is derived from an EMBL/GenBank/DDBJ whole genome shotgun (WGS) entry which is preliminary data.</text>
</comment>
<keyword evidence="2" id="KW-1185">Reference proteome</keyword>
<gene>
    <name evidence="1" type="ORF">HMPREF9319_2053</name>
</gene>
<dbReference type="HOGENOM" id="CLU_2994697_0_0_9"/>
<name>E0PGT0_STREI</name>
<protein>
    <submittedName>
        <fullName evidence="1">Uncharacterized protein</fullName>
    </submittedName>
</protein>
<reference evidence="1 2" key="1">
    <citation type="submission" date="2010-07" db="EMBL/GenBank/DDBJ databases">
        <authorList>
            <person name="Muzny D."/>
            <person name="Qin X."/>
            <person name="Deng J."/>
            <person name="Jiang H."/>
            <person name="Liu Y."/>
            <person name="Qu J."/>
            <person name="Song X.-Z."/>
            <person name="Zhang L."/>
            <person name="Thornton R."/>
            <person name="Coyle M."/>
            <person name="Francisco L."/>
            <person name="Jackson L."/>
            <person name="Javaid M."/>
            <person name="Korchina V."/>
            <person name="Kovar C."/>
            <person name="Mata R."/>
            <person name="Mathew T."/>
            <person name="Ngo R."/>
            <person name="Nguyen L."/>
            <person name="Nguyen N."/>
            <person name="Okwuonu G."/>
            <person name="Ongeri F."/>
            <person name="Pham C."/>
            <person name="Simmons D."/>
            <person name="Wilczek-Boney K."/>
            <person name="Hale W."/>
            <person name="Jakkamsetti A."/>
            <person name="Pham P."/>
            <person name="Ruth R."/>
            <person name="San Lucas F."/>
            <person name="Warren J."/>
            <person name="Zhang J."/>
            <person name="Zhao Z."/>
            <person name="Zhou C."/>
            <person name="Zhu D."/>
            <person name="Lee S."/>
            <person name="Bess C."/>
            <person name="Blankenburg K."/>
            <person name="Forbes L."/>
            <person name="Fu Q."/>
            <person name="Gubbala S."/>
            <person name="Hirani K."/>
            <person name="Jayaseelan J.C."/>
            <person name="Lara F."/>
            <person name="Munidasa M."/>
            <person name="Palculict T."/>
            <person name="Patil S."/>
            <person name="Pu L.-L."/>
            <person name="Saada N."/>
            <person name="Tang L."/>
            <person name="Weissenberger G."/>
            <person name="Zhu Y."/>
            <person name="Hemphill L."/>
            <person name="Shang Y."/>
            <person name="Youmans B."/>
            <person name="Ayvaz T."/>
            <person name="Ross M."/>
            <person name="Santibanez J."/>
            <person name="Aqrawi P."/>
            <person name="Gross S."/>
            <person name="Joshi V."/>
            <person name="Fowler G."/>
            <person name="Nazareth L."/>
            <person name="Reid J."/>
            <person name="Worley K."/>
            <person name="Petrosino J."/>
            <person name="Highlander S."/>
            <person name="Gibbs R."/>
        </authorList>
    </citation>
    <scope>NUCLEOTIDE SEQUENCE [LARGE SCALE GENOMIC DNA]</scope>
    <source>
        <strain evidence="1 2">ATCC 700338</strain>
    </source>
</reference>
<proteinExistence type="predicted"/>